<evidence type="ECO:0000313" key="2">
    <source>
        <dbReference type="EMBL" id="EJW91153.1"/>
    </source>
</evidence>
<sequence length="56" mass="6555">MVERDRGINSNIIIHYFKLRSKQLFRILKELGIIRSLFLSGLLFLAYTVGCISFYS</sequence>
<accession>J9F9N3</accession>
<feature type="transmembrane region" description="Helical" evidence="1">
    <location>
        <begin position="32"/>
        <end position="55"/>
    </location>
</feature>
<name>J9F9N3_9ZZZZ</name>
<reference evidence="2" key="1">
    <citation type="journal article" date="2012" name="PLoS ONE">
        <title>Gene sets for utilization of primary and secondary nutrition supplies in the distal gut of endangered iberian lynx.</title>
        <authorList>
            <person name="Alcaide M."/>
            <person name="Messina E."/>
            <person name="Richter M."/>
            <person name="Bargiela R."/>
            <person name="Peplies J."/>
            <person name="Huws S.A."/>
            <person name="Newbold C.J."/>
            <person name="Golyshin P.N."/>
            <person name="Simon M.A."/>
            <person name="Lopez G."/>
            <person name="Yakimov M.M."/>
            <person name="Ferrer M."/>
        </authorList>
    </citation>
    <scope>NUCLEOTIDE SEQUENCE</scope>
</reference>
<gene>
    <name evidence="2" type="ORF">EVA_20740</name>
</gene>
<dbReference type="EMBL" id="AMCI01008358">
    <property type="protein sequence ID" value="EJW91153.1"/>
    <property type="molecule type" value="Genomic_DNA"/>
</dbReference>
<keyword evidence="1" id="KW-1133">Transmembrane helix</keyword>
<evidence type="ECO:0000256" key="1">
    <source>
        <dbReference type="SAM" id="Phobius"/>
    </source>
</evidence>
<comment type="caution">
    <text evidence="2">The sequence shown here is derived from an EMBL/GenBank/DDBJ whole genome shotgun (WGS) entry which is preliminary data.</text>
</comment>
<dbReference type="AlphaFoldDB" id="J9F9N3"/>
<organism evidence="2">
    <name type="scientific">gut metagenome</name>
    <dbReference type="NCBI Taxonomy" id="749906"/>
    <lineage>
        <taxon>unclassified sequences</taxon>
        <taxon>metagenomes</taxon>
        <taxon>organismal metagenomes</taxon>
    </lineage>
</organism>
<keyword evidence="1" id="KW-0472">Membrane</keyword>
<protein>
    <submittedName>
        <fullName evidence="2">Uncharacterized protein</fullName>
    </submittedName>
</protein>
<keyword evidence="1" id="KW-0812">Transmembrane</keyword>
<proteinExistence type="predicted"/>